<evidence type="ECO:0000313" key="2">
    <source>
        <dbReference type="Proteomes" id="UP000018945"/>
    </source>
</evidence>
<reference evidence="1 2" key="1">
    <citation type="submission" date="2013-12" db="EMBL/GenBank/DDBJ databases">
        <title>The Genome Sequence of Bartonella quintana JK 73.</title>
        <authorList>
            <consortium name="The Broad Institute Genomics Platform"/>
            <consortium name="The Broad Institute Genome Sequencing Center for Infectious Disease"/>
            <person name="Feldgarden M."/>
            <person name="Kirby J."/>
            <person name="Birtles R."/>
            <person name="Dasch G."/>
            <person name="Hendrix L."/>
            <person name="Koehler J."/>
            <person name="Kosoy M."/>
            <person name="Young S."/>
            <person name="Zeng Q."/>
            <person name="Gargeya S."/>
            <person name="Fitzgerald M."/>
            <person name="Abouelleil A."/>
            <person name="Alvarado L."/>
            <person name="Chapman S.B."/>
            <person name="Gainer-Dewar J."/>
            <person name="Goldberg J."/>
            <person name="Griggs A."/>
            <person name="Gujja S."/>
            <person name="Hansen M."/>
            <person name="Howarth C."/>
            <person name="Imamovic A."/>
            <person name="Ireland A."/>
            <person name="Larimer J."/>
            <person name="McCowan C."/>
            <person name="Murphy C."/>
            <person name="Pearson M."/>
            <person name="Poon T.W."/>
            <person name="Priest M."/>
            <person name="Roberts A."/>
            <person name="Saif S."/>
            <person name="Shea T."/>
            <person name="Sykes S."/>
            <person name="Wortman J."/>
            <person name="Nusbaum C."/>
            <person name="Birren B."/>
        </authorList>
    </citation>
    <scope>NUCLEOTIDE SEQUENCE [LARGE SCALE GENOMIC DNA]</scope>
    <source>
        <strain evidence="1 2">JK 73</strain>
    </source>
</reference>
<comment type="caution">
    <text evidence="1">The sequence shown here is derived from an EMBL/GenBank/DDBJ whole genome shotgun (WGS) entry which is preliminary data.</text>
</comment>
<evidence type="ECO:0000313" key="1">
    <source>
        <dbReference type="EMBL" id="ETS16244.1"/>
    </source>
</evidence>
<dbReference type="PATRIC" id="fig|1402976.3.peg.1462"/>
<organism evidence="1 2">
    <name type="scientific">Bartonella quintana JK 73</name>
    <dbReference type="NCBI Taxonomy" id="1402976"/>
    <lineage>
        <taxon>Bacteria</taxon>
        <taxon>Pseudomonadati</taxon>
        <taxon>Pseudomonadota</taxon>
        <taxon>Alphaproteobacteria</taxon>
        <taxon>Hyphomicrobiales</taxon>
        <taxon>Bartonellaceae</taxon>
        <taxon>Bartonella</taxon>
    </lineage>
</organism>
<gene>
    <name evidence="1" type="ORF">Q649_01207</name>
</gene>
<dbReference type="Gene3D" id="2.40.50.1070">
    <property type="match status" value="1"/>
</dbReference>
<proteinExistence type="predicted"/>
<dbReference type="Proteomes" id="UP000018945">
    <property type="component" value="Unassembled WGS sequence"/>
</dbReference>
<name>W3U062_BARQI</name>
<protein>
    <submittedName>
        <fullName evidence="1">Uncharacterized protein</fullName>
    </submittedName>
</protein>
<sequence length="88" mass="9615">MNTTIVDESLTALATRKGYIVGFNRYLSHDVIALEECPVTCLEIMSKLDDIKVFCALLSNYTKKRFQVTITAVENGLDVALNGCVVGG</sequence>
<dbReference type="EMBL" id="AZZX01000009">
    <property type="protein sequence ID" value="ETS16244.1"/>
    <property type="molecule type" value="Genomic_DNA"/>
</dbReference>
<accession>W3U062</accession>
<dbReference type="HOGENOM" id="CLU_2462822_0_0_5"/>
<dbReference type="AlphaFoldDB" id="W3U062"/>